<feature type="compositionally biased region" description="Basic residues" evidence="7">
    <location>
        <begin position="37"/>
        <end position="58"/>
    </location>
</feature>
<feature type="domain" description="Helicase ATP-binding" evidence="9">
    <location>
        <begin position="438"/>
        <end position="614"/>
    </location>
</feature>
<proteinExistence type="predicted"/>
<dbReference type="CDD" id="cd18793">
    <property type="entry name" value="SF2_C_SNF"/>
    <property type="match status" value="1"/>
</dbReference>
<dbReference type="PROSITE" id="PS51194">
    <property type="entry name" value="HELICASE_CTER"/>
    <property type="match status" value="1"/>
</dbReference>
<feature type="region of interest" description="Disordered" evidence="7">
    <location>
        <begin position="1365"/>
        <end position="1396"/>
    </location>
</feature>
<comment type="caution">
    <text evidence="11">The sequence shown here is derived from an EMBL/GenBank/DDBJ whole genome shotgun (WGS) entry which is preliminary data.</text>
</comment>
<dbReference type="InterPro" id="IPR027417">
    <property type="entry name" value="P-loop_NTPase"/>
</dbReference>
<keyword evidence="5" id="KW-0067">ATP-binding</keyword>
<evidence type="ECO:0000313" key="11">
    <source>
        <dbReference type="EMBL" id="KAK8899684.1"/>
    </source>
</evidence>
<gene>
    <name evidence="11" type="ORF">M9Y10_002006</name>
</gene>
<dbReference type="PANTHER" id="PTHR45623:SF11">
    <property type="entry name" value="KISMET, ISOFORM C"/>
    <property type="match status" value="1"/>
</dbReference>
<dbReference type="PANTHER" id="PTHR45623">
    <property type="entry name" value="CHROMODOMAIN-HELICASE-DNA-BINDING PROTEIN 3-RELATED-RELATED"/>
    <property type="match status" value="1"/>
</dbReference>
<keyword evidence="3" id="KW-0547">Nucleotide-binding</keyword>
<dbReference type="Gene3D" id="3.40.50.300">
    <property type="entry name" value="P-loop containing nucleotide triphosphate hydrolases"/>
    <property type="match status" value="1"/>
</dbReference>
<name>A0ABR2L8K0_9EUKA</name>
<dbReference type="Proteomes" id="UP001470230">
    <property type="component" value="Unassembled WGS sequence"/>
</dbReference>
<feature type="compositionally biased region" description="Basic and acidic residues" evidence="7">
    <location>
        <begin position="1564"/>
        <end position="1585"/>
    </location>
</feature>
<dbReference type="PROSITE" id="PS50013">
    <property type="entry name" value="CHROMO_2"/>
    <property type="match status" value="1"/>
</dbReference>
<keyword evidence="6" id="KW-0539">Nucleus</keyword>
<feature type="compositionally biased region" description="Acidic residues" evidence="7">
    <location>
        <begin position="1241"/>
        <end position="1253"/>
    </location>
</feature>
<feature type="compositionally biased region" description="Acidic residues" evidence="7">
    <location>
        <begin position="1366"/>
        <end position="1381"/>
    </location>
</feature>
<accession>A0ABR2L8K0</accession>
<organism evidence="11 12">
    <name type="scientific">Tritrichomonas musculus</name>
    <dbReference type="NCBI Taxonomy" id="1915356"/>
    <lineage>
        <taxon>Eukaryota</taxon>
        <taxon>Metamonada</taxon>
        <taxon>Parabasalia</taxon>
        <taxon>Tritrichomonadida</taxon>
        <taxon>Tritrichomonadidae</taxon>
        <taxon>Tritrichomonas</taxon>
    </lineage>
</organism>
<dbReference type="SMART" id="SM00487">
    <property type="entry name" value="DEXDc"/>
    <property type="match status" value="1"/>
</dbReference>
<feature type="domain" description="Helicase C-terminal" evidence="10">
    <location>
        <begin position="758"/>
        <end position="913"/>
    </location>
</feature>
<feature type="region of interest" description="Disordered" evidence="7">
    <location>
        <begin position="1551"/>
        <end position="1596"/>
    </location>
</feature>
<comment type="subcellular location">
    <subcellularLocation>
        <location evidence="1">Nucleus</location>
    </subcellularLocation>
</comment>
<sequence length="1878" mass="217872">MIAYGREPRNLKKEINYNERNLWEKSIKESPSDEGSRRKKNSRSTNNIKKKQANRSKASKASSRSNNRSANRRSNSSRSSKVQKQKTNKNDYDSQSEEDYYDNDNNSDSDSNKEESDDESTNSDYDSDSNTENEGYDYEESEDDSKLSMSHRKIKPVKFFEIPDRKKSKKSKKKVSKSKSKGKSSNKKSKNKSNKSNKKSSNKNKKRNNNYSSDEESGYNDESESDYDQEEEEEEIVQTILGIRDPEDEGSLKSTQKDESGTTTTDDESPETKYYVKFVECSYQQCKWLTKDQLFTFKGGEKAWHQFNKHVRPQDISELTPSLSIPNLLVTDETSINSDWYEIDRIINDANEHNHKLYQVKWKSLDYTDSTWELEENIKDKNKIKEYEKRLQHSNPKKFNTKYKRPTPDKFEEIKVAPESKINTKLRDYQLAGLNWLRNCWYHRKNNILADEMGLGKTAQVVCLLNDLYQNEGLPGPFLVIAPVTTLAHWKTEFERWTDLNCVVFHGDKRNRKDIIDFEINFYDDVGVLLKNRVAFDVLVTNPEMLRSNENRLISSIQWRYLIFDEAHRMKNSKSTTFNQLKHLDFDHCTLLTGTPIQNNVNEMWSLLNFIDPKHYNDLNAFQEKFSNMRNHAQVQEIQNIIKPILLRRKKGDVEKDIKPKDETIIEVELTRIQKQFYKAFLNENAAQLLAKMTSNKNLPSLKNLMMQLRKVCNHPFLIVGAEKSINDDMKKKPENVNLSKREIRLKSLIDSSGKMILIDKLLPKLKAENHKVLIFSQMVKILDLLENYLNYKGYKYERLDGGVQENERQQSIERFNRGQDLFVFLLSTKAGGVGINLTTADTVIIYDPDWNPQNDIQAEARCHRIGQTSVVKVYRLITKNTYESELFARASKKLALDHVILDGGNVSDQQMNASEIEKILRHGAYTMFNDSKDDDAEIDKFVEADIDQILSSRTRRVQEDVVAGGGSVFSTVTYKSTNDDLDINAPDFWSRVLPLGGLGNDNQFQGQRKRNEMYRINPGKVRNMIQVIVNQGYPPSLSPNDNEVAHACLQIAYSLSKPRKNRNVEIILYYLRGQRYLKNRNLNEDDDNDDDESNSEDSEQENFDLDDPMKVYGDQVVYVVEEKAEKIIRRVIYFYRLRECLYRSQGNGYKWPEVKPLWDSPLKEYALMLGVYRYGLVDMSQIVDDQSLGLEHSKLLKKQQMETRIDSIVSKIESQFVAMLKSNDNSNNNDKSNEARDGNDSDNDDDDDDDYPLFEIPDKFEPMEPSEWAKRHAEFFSKNLLTDKEVNAIIQVVLEFGIPVSYHPNSSTENENENETDNEVDNDEKYIDALRIIQLASPSLEKVAPEVVKSFIGKLLFVINRIGGDDENEDESDNENENNDNENPRNSSKISSSRSMEIDLSDFPELQKLSATRIKNLKQSISVMSSVYGFIISIQNHPDKKECCTTVKTNSQFPEWWTSECDVSMIDSFAKYGQNFVFSMLADQSYPFYSHLNDSQKEVVDSSALQEQSSRKQMSYNEDTFPELKALFSRRSRVPRVLSFINHINKRYERKMKVKRHHHSHSKSGEVESRSGEVKSHVKSTESKRKSKSSAPREMPFGDTVEKVVYNLRNPQKNLRLEKPADYYLNSRKLYSMKNPNAFGLDILVNKRNIRIVSFGVHRPEKQFNTRSNNCSFNPGFVSFRKYPVLASSVYDQRWYICEIIDLNDKPFFRITDIDSPQFTFTDDDIVKLFIQFFMYLRRICLPKYKAKMENHENDVKDLSEDEIRLVYDSLDDKEQKVAPYSVSSFKCYTIFGLNEKIEDNNDDENNENNNADNDTNNNTNANVPVPVPGSSSTVDRNNANLASGLMDFNIDLPLYDIDLFPKLKNYYDNISTNNNE</sequence>
<dbReference type="InterPro" id="IPR049730">
    <property type="entry name" value="SNF2/RAD54-like_C"/>
</dbReference>
<dbReference type="PROSITE" id="PS51192">
    <property type="entry name" value="HELICASE_ATP_BIND_1"/>
    <property type="match status" value="1"/>
</dbReference>
<evidence type="ECO:0000259" key="9">
    <source>
        <dbReference type="PROSITE" id="PS51192"/>
    </source>
</evidence>
<keyword evidence="2" id="KW-0677">Repeat</keyword>
<keyword evidence="12" id="KW-1185">Reference proteome</keyword>
<feature type="compositionally biased region" description="Acidic residues" evidence="7">
    <location>
        <begin position="1085"/>
        <end position="1107"/>
    </location>
</feature>
<dbReference type="Gene3D" id="3.30.160.360">
    <property type="match status" value="1"/>
</dbReference>
<dbReference type="InterPro" id="IPR038718">
    <property type="entry name" value="SNF2-like_sf"/>
</dbReference>
<dbReference type="Pfam" id="PF00271">
    <property type="entry name" value="Helicase_C"/>
    <property type="match status" value="1"/>
</dbReference>
<keyword evidence="4" id="KW-0378">Hydrolase</keyword>
<feature type="compositionally biased region" description="Acidic residues" evidence="7">
    <location>
        <begin position="94"/>
        <end position="107"/>
    </location>
</feature>
<dbReference type="EMBL" id="JAPFFF010000001">
    <property type="protein sequence ID" value="KAK8899684.1"/>
    <property type="molecule type" value="Genomic_DNA"/>
</dbReference>
<feature type="domain" description="Chromo" evidence="8">
    <location>
        <begin position="341"/>
        <end position="399"/>
    </location>
</feature>
<feature type="compositionally biased region" description="Low complexity" evidence="7">
    <location>
        <begin position="1222"/>
        <end position="1231"/>
    </location>
</feature>
<feature type="compositionally biased region" description="Low complexity" evidence="7">
    <location>
        <begin position="1809"/>
        <end position="1834"/>
    </location>
</feature>
<dbReference type="SMART" id="SM00298">
    <property type="entry name" value="CHROMO"/>
    <property type="match status" value="1"/>
</dbReference>
<dbReference type="SUPFAM" id="SSF54160">
    <property type="entry name" value="Chromo domain-like"/>
    <property type="match status" value="2"/>
</dbReference>
<evidence type="ECO:0000256" key="4">
    <source>
        <dbReference type="ARBA" id="ARBA00022801"/>
    </source>
</evidence>
<evidence type="ECO:0000256" key="2">
    <source>
        <dbReference type="ARBA" id="ARBA00022737"/>
    </source>
</evidence>
<evidence type="ECO:0000256" key="5">
    <source>
        <dbReference type="ARBA" id="ARBA00022840"/>
    </source>
</evidence>
<feature type="region of interest" description="Disordered" evidence="7">
    <location>
        <begin position="1082"/>
        <end position="1107"/>
    </location>
</feature>
<dbReference type="Gene3D" id="2.40.50.40">
    <property type="match status" value="2"/>
</dbReference>
<dbReference type="SMART" id="SM00490">
    <property type="entry name" value="HELICc"/>
    <property type="match status" value="1"/>
</dbReference>
<dbReference type="InterPro" id="IPR014001">
    <property type="entry name" value="Helicase_ATP-bd"/>
</dbReference>
<feature type="compositionally biased region" description="Basic residues" evidence="7">
    <location>
        <begin position="1551"/>
        <end position="1563"/>
    </location>
</feature>
<evidence type="ECO:0000313" key="12">
    <source>
        <dbReference type="Proteomes" id="UP001470230"/>
    </source>
</evidence>
<dbReference type="SUPFAM" id="SSF52540">
    <property type="entry name" value="P-loop containing nucleoside triphosphate hydrolases"/>
    <property type="match status" value="2"/>
</dbReference>
<evidence type="ECO:0000256" key="1">
    <source>
        <dbReference type="ARBA" id="ARBA00004123"/>
    </source>
</evidence>
<feature type="region of interest" description="Disordered" evidence="7">
    <location>
        <begin position="1"/>
        <end position="269"/>
    </location>
</feature>
<protein>
    <submittedName>
        <fullName evidence="11">Choline dehydrogenase 6</fullName>
    </submittedName>
</protein>
<dbReference type="Gene3D" id="1.10.10.60">
    <property type="entry name" value="Homeodomain-like"/>
    <property type="match status" value="1"/>
</dbReference>
<dbReference type="Pfam" id="PF00385">
    <property type="entry name" value="Chromo"/>
    <property type="match status" value="1"/>
</dbReference>
<evidence type="ECO:0000256" key="3">
    <source>
        <dbReference type="ARBA" id="ARBA00022741"/>
    </source>
</evidence>
<evidence type="ECO:0000259" key="10">
    <source>
        <dbReference type="PROSITE" id="PS51194"/>
    </source>
</evidence>
<feature type="compositionally biased region" description="Basic and acidic residues" evidence="7">
    <location>
        <begin position="1"/>
        <end position="36"/>
    </location>
</feature>
<feature type="region of interest" description="Disordered" evidence="7">
    <location>
        <begin position="1800"/>
        <end position="1837"/>
    </location>
</feature>
<dbReference type="InterPro" id="IPR001650">
    <property type="entry name" value="Helicase_C-like"/>
</dbReference>
<feature type="compositionally biased region" description="Low complexity" evidence="7">
    <location>
        <begin position="59"/>
        <end position="80"/>
    </location>
</feature>
<feature type="region of interest" description="Disordered" evidence="7">
    <location>
        <begin position="1222"/>
        <end position="1256"/>
    </location>
</feature>
<dbReference type="InterPro" id="IPR023780">
    <property type="entry name" value="Chromo_domain"/>
</dbReference>
<dbReference type="InterPro" id="IPR016197">
    <property type="entry name" value="Chromo-like_dom_sf"/>
</dbReference>
<dbReference type="Gene3D" id="3.40.50.10810">
    <property type="entry name" value="Tandem AAA-ATPase domain"/>
    <property type="match status" value="1"/>
</dbReference>
<evidence type="ECO:0000259" key="8">
    <source>
        <dbReference type="PROSITE" id="PS50013"/>
    </source>
</evidence>
<dbReference type="InterPro" id="IPR000330">
    <property type="entry name" value="SNF2_N"/>
</dbReference>
<reference evidence="11 12" key="1">
    <citation type="submission" date="2024-04" db="EMBL/GenBank/DDBJ databases">
        <title>Tritrichomonas musculus Genome.</title>
        <authorList>
            <person name="Alves-Ferreira E."/>
            <person name="Grigg M."/>
            <person name="Lorenzi H."/>
            <person name="Galac M."/>
        </authorList>
    </citation>
    <scope>NUCLEOTIDE SEQUENCE [LARGE SCALE GENOMIC DNA]</scope>
    <source>
        <strain evidence="11 12">EAF2021</strain>
    </source>
</reference>
<evidence type="ECO:0000256" key="6">
    <source>
        <dbReference type="ARBA" id="ARBA00023242"/>
    </source>
</evidence>
<feature type="compositionally biased region" description="Acidic residues" evidence="7">
    <location>
        <begin position="115"/>
        <end position="143"/>
    </location>
</feature>
<feature type="compositionally biased region" description="Acidic residues" evidence="7">
    <location>
        <begin position="213"/>
        <end position="236"/>
    </location>
</feature>
<evidence type="ECO:0000256" key="7">
    <source>
        <dbReference type="SAM" id="MobiDB-lite"/>
    </source>
</evidence>
<feature type="compositionally biased region" description="Basic residues" evidence="7">
    <location>
        <begin position="166"/>
        <end position="208"/>
    </location>
</feature>
<dbReference type="Pfam" id="PF00176">
    <property type="entry name" value="SNF2-rel_dom"/>
    <property type="match status" value="1"/>
</dbReference>
<dbReference type="InterPro" id="IPR000953">
    <property type="entry name" value="Chromo/chromo_shadow_dom"/>
</dbReference>